<keyword evidence="8" id="KW-0175">Coiled coil</keyword>
<keyword evidence="4" id="KW-1134">Transmembrane beta strand</keyword>
<dbReference type="InterPro" id="IPR051906">
    <property type="entry name" value="TolC-like"/>
</dbReference>
<dbReference type="GO" id="GO:0009279">
    <property type="term" value="C:cell outer membrane"/>
    <property type="evidence" value="ECO:0007669"/>
    <property type="project" value="UniProtKB-SubCell"/>
</dbReference>
<evidence type="ECO:0008006" key="12">
    <source>
        <dbReference type="Google" id="ProtNLM"/>
    </source>
</evidence>
<comment type="caution">
    <text evidence="10">The sequence shown here is derived from an EMBL/GenBank/DDBJ whole genome shotgun (WGS) entry which is preliminary data.</text>
</comment>
<dbReference type="GO" id="GO:1990281">
    <property type="term" value="C:efflux pump complex"/>
    <property type="evidence" value="ECO:0007669"/>
    <property type="project" value="TreeGrafter"/>
</dbReference>
<protein>
    <recommendedName>
        <fullName evidence="12">Transporter</fullName>
    </recommendedName>
</protein>
<evidence type="ECO:0000256" key="4">
    <source>
        <dbReference type="ARBA" id="ARBA00022452"/>
    </source>
</evidence>
<dbReference type="InterPro" id="IPR003423">
    <property type="entry name" value="OMP_efflux"/>
</dbReference>
<dbReference type="SUPFAM" id="SSF56954">
    <property type="entry name" value="Outer membrane efflux proteins (OEP)"/>
    <property type="match status" value="1"/>
</dbReference>
<comment type="subcellular location">
    <subcellularLocation>
        <location evidence="1">Cell outer membrane</location>
    </subcellularLocation>
</comment>
<evidence type="ECO:0000256" key="7">
    <source>
        <dbReference type="ARBA" id="ARBA00023237"/>
    </source>
</evidence>
<feature type="chain" id="PRO_5007574472" description="Transporter" evidence="9">
    <location>
        <begin position="24"/>
        <end position="447"/>
    </location>
</feature>
<evidence type="ECO:0000313" key="11">
    <source>
        <dbReference type="Proteomes" id="UP000075606"/>
    </source>
</evidence>
<dbReference type="GO" id="GO:0015562">
    <property type="term" value="F:efflux transmembrane transporter activity"/>
    <property type="evidence" value="ECO:0007669"/>
    <property type="project" value="InterPro"/>
</dbReference>
<keyword evidence="9" id="KW-0732">Signal</keyword>
<evidence type="ECO:0000256" key="6">
    <source>
        <dbReference type="ARBA" id="ARBA00023136"/>
    </source>
</evidence>
<sequence>MKRSIRRVNALLLLLLTTVSVSAQELFSLEEAIKYALENNENVKIARVNTSDAESQVGETRADGLPQINARFGYTNNPTLQSSILDISRFDPTVPEGTEGRIAFGIKNQGDLNINATQMIWDGSFFIGLKAAKMLREKVLVDEQKAEQDVREQVMKAYYMVLVNQVRTELIEINMTTLDSTLRDTRLLYENGFAEKIDVSRLQVQLNNLESEMSGVEQAILASKNMLKLTMGMPVDSEIELSDDLETFDFNYSAAEIDAYTVADRLEVQQLEYLKRLAELDVKNVRSQYIPKVNLSAAWGRNTGSSTFSGVWESDRWFSYSSVGVNVSIPVFDGLRKKYTVERKRYQLETLNYQSSLLTNSLRQQLIDAKKALDVNLERLSVQEDNMELAQEVADVTRAKFTEGVGSNLELIDADQAYKVAEINYLTALYDAIVAKIDLDKALGKLN</sequence>
<keyword evidence="7" id="KW-0998">Cell outer membrane</keyword>
<keyword evidence="11" id="KW-1185">Reference proteome</keyword>
<accession>A0A150XAX6</accession>
<evidence type="ECO:0000313" key="10">
    <source>
        <dbReference type="EMBL" id="KYG75830.1"/>
    </source>
</evidence>
<organism evidence="10 11">
    <name type="scientific">Roseivirga spongicola</name>
    <dbReference type="NCBI Taxonomy" id="333140"/>
    <lineage>
        <taxon>Bacteria</taxon>
        <taxon>Pseudomonadati</taxon>
        <taxon>Bacteroidota</taxon>
        <taxon>Cytophagia</taxon>
        <taxon>Cytophagales</taxon>
        <taxon>Roseivirgaceae</taxon>
        <taxon>Roseivirga</taxon>
    </lineage>
</organism>
<evidence type="ECO:0000256" key="8">
    <source>
        <dbReference type="SAM" id="Coils"/>
    </source>
</evidence>
<dbReference type="Proteomes" id="UP000075606">
    <property type="component" value="Unassembled WGS sequence"/>
</dbReference>
<dbReference type="OrthoDB" id="367883at2"/>
<keyword evidence="6" id="KW-0472">Membrane</keyword>
<gene>
    <name evidence="10" type="ORF">AWW68_08345</name>
</gene>
<evidence type="ECO:0000256" key="3">
    <source>
        <dbReference type="ARBA" id="ARBA00022448"/>
    </source>
</evidence>
<dbReference type="Gene3D" id="1.20.1600.10">
    <property type="entry name" value="Outer membrane efflux proteins (OEP)"/>
    <property type="match status" value="1"/>
</dbReference>
<dbReference type="Pfam" id="PF02321">
    <property type="entry name" value="OEP"/>
    <property type="match status" value="2"/>
</dbReference>
<feature type="coiled-coil region" evidence="8">
    <location>
        <begin position="199"/>
        <end position="226"/>
    </location>
</feature>
<dbReference type="STRING" id="333140.AWW68_08345"/>
<dbReference type="RefSeq" id="WP_068219793.1">
    <property type="nucleotide sequence ID" value="NZ_CP139724.1"/>
</dbReference>
<keyword evidence="5" id="KW-0812">Transmembrane</keyword>
<evidence type="ECO:0000256" key="9">
    <source>
        <dbReference type="SAM" id="SignalP"/>
    </source>
</evidence>
<comment type="similarity">
    <text evidence="2">Belongs to the outer membrane factor (OMF) (TC 1.B.17) family.</text>
</comment>
<keyword evidence="3" id="KW-0813">Transport</keyword>
<evidence type="ECO:0000256" key="5">
    <source>
        <dbReference type="ARBA" id="ARBA00022692"/>
    </source>
</evidence>
<feature type="signal peptide" evidence="9">
    <location>
        <begin position="1"/>
        <end position="23"/>
    </location>
</feature>
<dbReference type="PANTHER" id="PTHR30026:SF20">
    <property type="entry name" value="OUTER MEMBRANE PROTEIN TOLC"/>
    <property type="match status" value="1"/>
</dbReference>
<dbReference type="AlphaFoldDB" id="A0A150XAX6"/>
<evidence type="ECO:0000256" key="2">
    <source>
        <dbReference type="ARBA" id="ARBA00007613"/>
    </source>
</evidence>
<reference evidence="10 11" key="1">
    <citation type="submission" date="2016-01" db="EMBL/GenBank/DDBJ databases">
        <title>Genome sequencing of Roseivirga spongicola UST030701-084.</title>
        <authorList>
            <person name="Selvaratnam C."/>
            <person name="Thevarajoo S."/>
            <person name="Goh K.M."/>
            <person name="Ee R."/>
            <person name="Chan K.-G."/>
            <person name="Chong C.S."/>
        </authorList>
    </citation>
    <scope>NUCLEOTIDE SEQUENCE [LARGE SCALE GENOMIC DNA]</scope>
    <source>
        <strain evidence="10 11">UST030701-084</strain>
    </source>
</reference>
<dbReference type="GO" id="GO:0015288">
    <property type="term" value="F:porin activity"/>
    <property type="evidence" value="ECO:0007669"/>
    <property type="project" value="TreeGrafter"/>
</dbReference>
<dbReference type="PANTHER" id="PTHR30026">
    <property type="entry name" value="OUTER MEMBRANE PROTEIN TOLC"/>
    <property type="match status" value="1"/>
</dbReference>
<proteinExistence type="inferred from homology"/>
<dbReference type="EMBL" id="LRPC01000012">
    <property type="protein sequence ID" value="KYG75830.1"/>
    <property type="molecule type" value="Genomic_DNA"/>
</dbReference>
<evidence type="ECO:0000256" key="1">
    <source>
        <dbReference type="ARBA" id="ARBA00004442"/>
    </source>
</evidence>
<name>A0A150XAX6_9BACT</name>